<keyword evidence="4" id="KW-0378">Hydrolase</keyword>
<keyword evidence="4" id="KW-0645">Protease</keyword>
<keyword evidence="2" id="KW-0812">Transmembrane</keyword>
<feature type="region of interest" description="Disordered" evidence="1">
    <location>
        <begin position="286"/>
        <end position="330"/>
    </location>
</feature>
<feature type="region of interest" description="Disordered" evidence="1">
    <location>
        <begin position="367"/>
        <end position="413"/>
    </location>
</feature>
<dbReference type="GO" id="GO:0009002">
    <property type="term" value="F:serine-type D-Ala-D-Ala carboxypeptidase activity"/>
    <property type="evidence" value="ECO:0007669"/>
    <property type="project" value="InterPro"/>
</dbReference>
<feature type="region of interest" description="Disordered" evidence="1">
    <location>
        <begin position="1"/>
        <end position="25"/>
    </location>
</feature>
<dbReference type="PANTHER" id="PTHR21581:SF33">
    <property type="entry name" value="D-ALANYL-D-ALANINE CARBOXYPEPTIDASE DACB"/>
    <property type="match status" value="1"/>
</dbReference>
<dbReference type="AlphaFoldDB" id="A0A6G4UBD7"/>
<dbReference type="Gene3D" id="3.40.710.10">
    <property type="entry name" value="DD-peptidase/beta-lactamase superfamily"/>
    <property type="match status" value="1"/>
</dbReference>
<feature type="compositionally biased region" description="Basic and acidic residues" evidence="1">
    <location>
        <begin position="400"/>
        <end position="413"/>
    </location>
</feature>
<feature type="compositionally biased region" description="Basic and acidic residues" evidence="1">
    <location>
        <begin position="378"/>
        <end position="390"/>
    </location>
</feature>
<gene>
    <name evidence="4" type="ORF">G5C51_32700</name>
</gene>
<organism evidence="4 5">
    <name type="scientific">Streptomyces coryli</name>
    <dbReference type="NCBI Taxonomy" id="1128680"/>
    <lineage>
        <taxon>Bacteria</taxon>
        <taxon>Bacillati</taxon>
        <taxon>Actinomycetota</taxon>
        <taxon>Actinomycetes</taxon>
        <taxon>Kitasatosporales</taxon>
        <taxon>Streptomycetaceae</taxon>
        <taxon>Streptomyces</taxon>
    </lineage>
</organism>
<name>A0A6G4UBD7_9ACTN</name>
<evidence type="ECO:0000313" key="4">
    <source>
        <dbReference type="EMBL" id="NGN68637.1"/>
    </source>
</evidence>
<evidence type="ECO:0000256" key="2">
    <source>
        <dbReference type="SAM" id="Phobius"/>
    </source>
</evidence>
<dbReference type="Pfam" id="PF00768">
    <property type="entry name" value="Peptidase_S11"/>
    <property type="match status" value="1"/>
</dbReference>
<evidence type="ECO:0000259" key="3">
    <source>
        <dbReference type="Pfam" id="PF00768"/>
    </source>
</evidence>
<evidence type="ECO:0000313" key="5">
    <source>
        <dbReference type="Proteomes" id="UP000481583"/>
    </source>
</evidence>
<evidence type="ECO:0000256" key="1">
    <source>
        <dbReference type="SAM" id="MobiDB-lite"/>
    </source>
</evidence>
<comment type="caution">
    <text evidence="4">The sequence shown here is derived from an EMBL/GenBank/DDBJ whole genome shotgun (WGS) entry which is preliminary data.</text>
</comment>
<dbReference type="PANTHER" id="PTHR21581">
    <property type="entry name" value="D-ALANYL-D-ALANINE CARBOXYPEPTIDASE"/>
    <property type="match status" value="1"/>
</dbReference>
<dbReference type="EMBL" id="JAAKZV010000219">
    <property type="protein sequence ID" value="NGN68637.1"/>
    <property type="molecule type" value="Genomic_DNA"/>
</dbReference>
<keyword evidence="5" id="KW-1185">Reference proteome</keyword>
<keyword evidence="2" id="KW-0472">Membrane</keyword>
<feature type="domain" description="Peptidase S11 D-alanyl-D-alanine carboxypeptidase A N-terminal" evidence="3">
    <location>
        <begin position="27"/>
        <end position="259"/>
    </location>
</feature>
<dbReference type="InterPro" id="IPR001967">
    <property type="entry name" value="Peptidase_S11_N"/>
</dbReference>
<feature type="transmembrane region" description="Helical" evidence="2">
    <location>
        <begin position="334"/>
        <end position="355"/>
    </location>
</feature>
<dbReference type="InterPro" id="IPR012338">
    <property type="entry name" value="Beta-lactam/transpept-like"/>
</dbReference>
<dbReference type="GO" id="GO:0006508">
    <property type="term" value="P:proteolysis"/>
    <property type="evidence" value="ECO:0007669"/>
    <property type="project" value="InterPro"/>
</dbReference>
<reference evidence="4 5" key="1">
    <citation type="submission" date="2020-02" db="EMBL/GenBank/DDBJ databases">
        <title>Whole-genome analyses of novel actinobacteria.</title>
        <authorList>
            <person name="Sahin N."/>
        </authorList>
    </citation>
    <scope>NUCLEOTIDE SEQUENCE [LARGE SCALE GENOMIC DNA]</scope>
    <source>
        <strain evidence="4 5">A7024</strain>
    </source>
</reference>
<keyword evidence="2" id="KW-1133">Transmembrane helix</keyword>
<dbReference type="Proteomes" id="UP000481583">
    <property type="component" value="Unassembled WGS sequence"/>
</dbReference>
<accession>A0A6G4UBD7</accession>
<dbReference type="SUPFAM" id="SSF56601">
    <property type="entry name" value="beta-lactamase/transpeptidase-like"/>
    <property type="match status" value="1"/>
</dbReference>
<proteinExistence type="predicted"/>
<protein>
    <submittedName>
        <fullName evidence="4">D-alanyl-D-alanine carboxypeptidase</fullName>
    </submittedName>
</protein>
<keyword evidence="4" id="KW-0121">Carboxypeptidase</keyword>
<sequence>MSDVGGEQLARPGTQVNSGPGAPELPKKLTARSWIVSDAESGDILAAHNAHWKLAPASTLKMLFADTLLPKFKKTQEHKATRAELARVQPGSSMVGIKEGLTYTVHDLWLGVFLKSGNDAVHVLTEMNGGKAKTVADMQAKAEELGAADTVVKEPDGYDAKGQTSSAYDLTLFAREGMKDEDFREYASTPTAKFPGEKKKGKRKTFEIQNTNRLLTGDYDIDVYKGIAGIKNGNTTEAGSTFTGVAERDGKVLLVTMMNPKGGHNEVYRETAKLFDWGFKATGTVQPVGKLVPPKSSREDAKAPGTAEGNQAGGAKGASDSEDSGKAGRDGGGMVTALSITAGSLAVIALLAMLVKRKWPRADIARRGRPAGAIEQQAGHEGEPEDKGDGNAEGSVDALGGDRGEIPAEKKLE</sequence>